<gene>
    <name evidence="3" type="ORF">CCHR01_07684</name>
</gene>
<feature type="region of interest" description="Disordered" evidence="1">
    <location>
        <begin position="93"/>
        <end position="127"/>
    </location>
</feature>
<proteinExistence type="predicted"/>
<reference evidence="3" key="1">
    <citation type="submission" date="2023-01" db="EMBL/GenBank/DDBJ databases">
        <title>Colletotrichum chrysophilum M932 genome sequence.</title>
        <authorList>
            <person name="Baroncelli R."/>
        </authorList>
    </citation>
    <scope>NUCLEOTIDE SEQUENCE</scope>
    <source>
        <strain evidence="3">M932</strain>
    </source>
</reference>
<comment type="caution">
    <text evidence="3">The sequence shown here is derived from an EMBL/GenBank/DDBJ whole genome shotgun (WGS) entry which is preliminary data.</text>
</comment>
<feature type="chain" id="PRO_5042020895" evidence="2">
    <location>
        <begin position="22"/>
        <end position="127"/>
    </location>
</feature>
<name>A0AAD9EIK1_9PEZI</name>
<dbReference type="AlphaFoldDB" id="A0AAD9EIK1"/>
<feature type="compositionally biased region" description="Basic and acidic residues" evidence="1">
    <location>
        <begin position="102"/>
        <end position="111"/>
    </location>
</feature>
<evidence type="ECO:0000313" key="4">
    <source>
        <dbReference type="Proteomes" id="UP001243330"/>
    </source>
</evidence>
<dbReference type="EMBL" id="JAQOWY010000137">
    <property type="protein sequence ID" value="KAK1849705.1"/>
    <property type="molecule type" value="Genomic_DNA"/>
</dbReference>
<protein>
    <submittedName>
        <fullName evidence="3">Uncharacterized protein</fullName>
    </submittedName>
</protein>
<dbReference type="Proteomes" id="UP001243330">
    <property type="component" value="Unassembled WGS sequence"/>
</dbReference>
<organism evidence="3 4">
    <name type="scientific">Colletotrichum chrysophilum</name>
    <dbReference type="NCBI Taxonomy" id="1836956"/>
    <lineage>
        <taxon>Eukaryota</taxon>
        <taxon>Fungi</taxon>
        <taxon>Dikarya</taxon>
        <taxon>Ascomycota</taxon>
        <taxon>Pezizomycotina</taxon>
        <taxon>Sordariomycetes</taxon>
        <taxon>Hypocreomycetidae</taxon>
        <taxon>Glomerellales</taxon>
        <taxon>Glomerellaceae</taxon>
        <taxon>Colletotrichum</taxon>
        <taxon>Colletotrichum gloeosporioides species complex</taxon>
    </lineage>
</organism>
<evidence type="ECO:0000256" key="1">
    <source>
        <dbReference type="SAM" id="MobiDB-lite"/>
    </source>
</evidence>
<feature type="signal peptide" evidence="2">
    <location>
        <begin position="1"/>
        <end position="21"/>
    </location>
</feature>
<evidence type="ECO:0000313" key="3">
    <source>
        <dbReference type="EMBL" id="KAK1849705.1"/>
    </source>
</evidence>
<feature type="region of interest" description="Disordered" evidence="1">
    <location>
        <begin position="35"/>
        <end position="63"/>
    </location>
</feature>
<keyword evidence="2" id="KW-0732">Signal</keyword>
<accession>A0AAD9EIK1</accession>
<sequence length="127" mass="14038">MAGPSALGIFDGFLFLRRALAHLSNQSLTGLYLPEDLHHGASGQDPTPREDRDSMRPLASRPLDGCLRETWTDALTNSGRLISTKTVARPLLRTKFPIPPHPDFDHLRNPVEDSSSTTKNEEHEPGT</sequence>
<evidence type="ECO:0000256" key="2">
    <source>
        <dbReference type="SAM" id="SignalP"/>
    </source>
</evidence>
<keyword evidence="4" id="KW-1185">Reference proteome</keyword>